<comment type="caution">
    <text evidence="1">The sequence shown here is derived from an EMBL/GenBank/DDBJ whole genome shotgun (WGS) entry which is preliminary data.</text>
</comment>
<gene>
    <name evidence="1" type="ORF">VNO80_06716</name>
</gene>
<dbReference type="EMBL" id="JAYMYR010000003">
    <property type="protein sequence ID" value="KAK7373314.1"/>
    <property type="molecule type" value="Genomic_DNA"/>
</dbReference>
<evidence type="ECO:0000313" key="2">
    <source>
        <dbReference type="Proteomes" id="UP001374584"/>
    </source>
</evidence>
<name>A0AAN9NMQ5_PHACN</name>
<sequence>MQLKNFHIRLTYIPIVTTHPSRARLRRQSCCCAIWGGHVKSDLTQLPFHFIVMIEITKSPSPAALHSLEQFYPVIRPWDIRFLMKRASLTSVQVNLSHIVFSRFLGQGSKPYMIELLIRHQMEFPVKWNQPHLLCQLTPFSLKRILALLFRILIQISG</sequence>
<keyword evidence="2" id="KW-1185">Reference proteome</keyword>
<reference evidence="1 2" key="1">
    <citation type="submission" date="2024-01" db="EMBL/GenBank/DDBJ databases">
        <title>The genomes of 5 underutilized Papilionoideae crops provide insights into root nodulation and disease resistanc.</title>
        <authorList>
            <person name="Jiang F."/>
        </authorList>
    </citation>
    <scope>NUCLEOTIDE SEQUENCE [LARGE SCALE GENOMIC DNA]</scope>
    <source>
        <strain evidence="1">JINMINGXINNONG_FW02</strain>
        <tissue evidence="1">Leaves</tissue>
    </source>
</reference>
<evidence type="ECO:0000313" key="1">
    <source>
        <dbReference type="EMBL" id="KAK7373314.1"/>
    </source>
</evidence>
<accession>A0AAN9NMQ5</accession>
<organism evidence="1 2">
    <name type="scientific">Phaseolus coccineus</name>
    <name type="common">Scarlet runner bean</name>
    <name type="synonym">Phaseolus multiflorus</name>
    <dbReference type="NCBI Taxonomy" id="3886"/>
    <lineage>
        <taxon>Eukaryota</taxon>
        <taxon>Viridiplantae</taxon>
        <taxon>Streptophyta</taxon>
        <taxon>Embryophyta</taxon>
        <taxon>Tracheophyta</taxon>
        <taxon>Spermatophyta</taxon>
        <taxon>Magnoliopsida</taxon>
        <taxon>eudicotyledons</taxon>
        <taxon>Gunneridae</taxon>
        <taxon>Pentapetalae</taxon>
        <taxon>rosids</taxon>
        <taxon>fabids</taxon>
        <taxon>Fabales</taxon>
        <taxon>Fabaceae</taxon>
        <taxon>Papilionoideae</taxon>
        <taxon>50 kb inversion clade</taxon>
        <taxon>NPAAA clade</taxon>
        <taxon>indigoferoid/millettioid clade</taxon>
        <taxon>Phaseoleae</taxon>
        <taxon>Phaseolus</taxon>
    </lineage>
</organism>
<protein>
    <submittedName>
        <fullName evidence="1">Uncharacterized protein</fullName>
    </submittedName>
</protein>
<proteinExistence type="predicted"/>
<dbReference type="Proteomes" id="UP001374584">
    <property type="component" value="Unassembled WGS sequence"/>
</dbReference>
<dbReference type="AlphaFoldDB" id="A0AAN9NMQ5"/>